<feature type="region of interest" description="Disordered" evidence="1">
    <location>
        <begin position="1"/>
        <end position="67"/>
    </location>
</feature>
<evidence type="ECO:0000313" key="3">
    <source>
        <dbReference type="EMBL" id="TKA21740.1"/>
    </source>
</evidence>
<dbReference type="Gene3D" id="3.40.50.1820">
    <property type="entry name" value="alpha/beta hydrolase"/>
    <property type="match status" value="1"/>
</dbReference>
<name>A0A4U0TIW8_9PEZI</name>
<proteinExistence type="predicted"/>
<sequence length="286" mass="31174">MAPKRKARSTRNSKLAAAEEDTDPTSTNKTKGDQEVKGNSPTQPEESNNPETTTTVKNYTLPFQKDKPLKCERRGKATTPSLIFTHGAGGGLATPATQDFADGFADKASIVAFQATTNLPSRVQAFHAVMENENFRTALGGRSMGGRAATIAATQEKEQRQTDALVIVSFPLIGGKNKDSREQILLDLPREVDVLFLSGSKDALCPLSELAGVRERMKARSWLLTVTGANHGMEWKWKGSVRELRRLTGSMAAEWLESRDGGKRSCEIFWDEEAGKIGCAGWQDAS</sequence>
<feature type="compositionally biased region" description="Low complexity" evidence="1">
    <location>
        <begin position="39"/>
        <end position="55"/>
    </location>
</feature>
<dbReference type="InterPro" id="IPR026555">
    <property type="entry name" value="NSL3/Tex30"/>
</dbReference>
<dbReference type="OrthoDB" id="6415022at2759"/>
<evidence type="ECO:0000256" key="1">
    <source>
        <dbReference type="SAM" id="MobiDB-lite"/>
    </source>
</evidence>
<gene>
    <name evidence="3" type="ORF">B0A50_08746</name>
</gene>
<evidence type="ECO:0000259" key="2">
    <source>
        <dbReference type="Pfam" id="PF20408"/>
    </source>
</evidence>
<protein>
    <recommendedName>
        <fullName evidence="2">KANL3/Tex30 alpha/beta hydrolase-like domain-containing protein</fullName>
    </recommendedName>
</protein>
<dbReference type="InterPro" id="IPR046879">
    <property type="entry name" value="KANL3/Tex30_Abhydrolase"/>
</dbReference>
<dbReference type="Proteomes" id="UP000308549">
    <property type="component" value="Unassembled WGS sequence"/>
</dbReference>
<accession>A0A4U0TIW8</accession>
<comment type="caution">
    <text evidence="3">The sequence shown here is derived from an EMBL/GenBank/DDBJ whole genome shotgun (WGS) entry which is preliminary data.</text>
</comment>
<reference evidence="3 4" key="1">
    <citation type="submission" date="2017-03" db="EMBL/GenBank/DDBJ databases">
        <title>Genomes of endolithic fungi from Antarctica.</title>
        <authorList>
            <person name="Coleine C."/>
            <person name="Masonjones S."/>
            <person name="Stajich J.E."/>
        </authorList>
    </citation>
    <scope>NUCLEOTIDE SEQUENCE [LARGE SCALE GENOMIC DNA]</scope>
    <source>
        <strain evidence="3 4">CCFEE 6315</strain>
    </source>
</reference>
<dbReference type="Pfam" id="PF20408">
    <property type="entry name" value="Abhydrolase_11"/>
    <property type="match status" value="1"/>
</dbReference>
<feature type="compositionally biased region" description="Basic residues" evidence="1">
    <location>
        <begin position="1"/>
        <end position="11"/>
    </location>
</feature>
<evidence type="ECO:0000313" key="4">
    <source>
        <dbReference type="Proteomes" id="UP000308549"/>
    </source>
</evidence>
<dbReference type="SUPFAM" id="SSF53474">
    <property type="entry name" value="alpha/beta-Hydrolases"/>
    <property type="match status" value="1"/>
</dbReference>
<organism evidence="3 4">
    <name type="scientific">Salinomyces thailandicus</name>
    <dbReference type="NCBI Taxonomy" id="706561"/>
    <lineage>
        <taxon>Eukaryota</taxon>
        <taxon>Fungi</taxon>
        <taxon>Dikarya</taxon>
        <taxon>Ascomycota</taxon>
        <taxon>Pezizomycotina</taxon>
        <taxon>Dothideomycetes</taxon>
        <taxon>Dothideomycetidae</taxon>
        <taxon>Mycosphaerellales</taxon>
        <taxon>Teratosphaeriaceae</taxon>
        <taxon>Salinomyces</taxon>
    </lineage>
</organism>
<keyword evidence="4" id="KW-1185">Reference proteome</keyword>
<dbReference type="PANTHER" id="PTHR13136">
    <property type="entry name" value="TESTIS DEVELOPMENT PROTEIN PRTD"/>
    <property type="match status" value="1"/>
</dbReference>
<dbReference type="PANTHER" id="PTHR13136:SF11">
    <property type="entry name" value="TESTIS-EXPRESSED PROTEIN 30"/>
    <property type="match status" value="1"/>
</dbReference>
<dbReference type="EMBL" id="NAJL01000104">
    <property type="protein sequence ID" value="TKA21740.1"/>
    <property type="molecule type" value="Genomic_DNA"/>
</dbReference>
<dbReference type="AlphaFoldDB" id="A0A4U0TIW8"/>
<dbReference type="InterPro" id="IPR029058">
    <property type="entry name" value="AB_hydrolase_fold"/>
</dbReference>
<feature type="domain" description="KANL3/Tex30 alpha/beta hydrolase-like" evidence="2">
    <location>
        <begin position="81"/>
        <end position="236"/>
    </location>
</feature>